<feature type="transmembrane region" description="Helical" evidence="1">
    <location>
        <begin position="59"/>
        <end position="79"/>
    </location>
</feature>
<dbReference type="PANTHER" id="PTHR42709:SF4">
    <property type="entry name" value="INNER MEMBRANE PROTEIN YQAA"/>
    <property type="match status" value="1"/>
</dbReference>
<keyword evidence="1" id="KW-0812">Transmembrane</keyword>
<name>A0A953NAM0_9BURK</name>
<evidence type="ECO:0000259" key="2">
    <source>
        <dbReference type="Pfam" id="PF09335"/>
    </source>
</evidence>
<feature type="transmembrane region" description="Helical" evidence="1">
    <location>
        <begin position="12"/>
        <end position="39"/>
    </location>
</feature>
<dbReference type="AlphaFoldDB" id="A0A953NAM0"/>
<dbReference type="Proteomes" id="UP000739565">
    <property type="component" value="Unassembled WGS sequence"/>
</dbReference>
<gene>
    <name evidence="3" type="ORF">KZZ10_03925</name>
</gene>
<feature type="domain" description="VTT" evidence="2">
    <location>
        <begin position="48"/>
        <end position="158"/>
    </location>
</feature>
<keyword evidence="1" id="KW-0472">Membrane</keyword>
<reference evidence="3" key="1">
    <citation type="submission" date="2021-07" db="EMBL/GenBank/DDBJ databases">
        <title>New genus and species of the family Alcaligenaceae.</title>
        <authorList>
            <person name="Hahn M.W."/>
        </authorList>
    </citation>
    <scope>NUCLEOTIDE SEQUENCE</scope>
    <source>
        <strain evidence="3">LF4-65</strain>
    </source>
</reference>
<evidence type="ECO:0000313" key="4">
    <source>
        <dbReference type="Proteomes" id="UP000739565"/>
    </source>
</evidence>
<sequence>MEFALNELLRTLLAWLSLPEVGLPALFAVGLLAATILPFGSEPFLLAYVTSVPEMLWPAIWVATAGNTLGGVVSYWMGAGAHGAYGRWRAKRAAITRSGGADHVAERWIRRLGPAGLFFAWLPVIGDPLCLVAGWLRLSFWPCVAWMALGKFLRYAAISWMLTLVL</sequence>
<dbReference type="RefSeq" id="WP_259660986.1">
    <property type="nucleotide sequence ID" value="NZ_JAHXRI010000006.1"/>
</dbReference>
<keyword evidence="4" id="KW-1185">Reference proteome</keyword>
<proteinExistence type="predicted"/>
<dbReference type="PANTHER" id="PTHR42709">
    <property type="entry name" value="ALKALINE PHOSPHATASE LIKE PROTEIN"/>
    <property type="match status" value="1"/>
</dbReference>
<keyword evidence="1" id="KW-1133">Transmembrane helix</keyword>
<protein>
    <submittedName>
        <fullName evidence="3">DedA family protein</fullName>
    </submittedName>
</protein>
<evidence type="ECO:0000256" key="1">
    <source>
        <dbReference type="SAM" id="Phobius"/>
    </source>
</evidence>
<evidence type="ECO:0000313" key="3">
    <source>
        <dbReference type="EMBL" id="MBZ1349785.1"/>
    </source>
</evidence>
<feature type="transmembrane region" description="Helical" evidence="1">
    <location>
        <begin position="117"/>
        <end position="138"/>
    </location>
</feature>
<dbReference type="InterPro" id="IPR051311">
    <property type="entry name" value="DedA_domain"/>
</dbReference>
<organism evidence="3 4">
    <name type="scientific">Zwartia hollandica</name>
    <dbReference type="NCBI Taxonomy" id="324606"/>
    <lineage>
        <taxon>Bacteria</taxon>
        <taxon>Pseudomonadati</taxon>
        <taxon>Pseudomonadota</taxon>
        <taxon>Betaproteobacteria</taxon>
        <taxon>Burkholderiales</taxon>
        <taxon>Alcaligenaceae</taxon>
        <taxon>Zwartia</taxon>
    </lineage>
</organism>
<dbReference type="InterPro" id="IPR032816">
    <property type="entry name" value="VTT_dom"/>
</dbReference>
<dbReference type="EMBL" id="JAHXRI010000006">
    <property type="protein sequence ID" value="MBZ1349785.1"/>
    <property type="molecule type" value="Genomic_DNA"/>
</dbReference>
<comment type="caution">
    <text evidence="3">The sequence shown here is derived from an EMBL/GenBank/DDBJ whole genome shotgun (WGS) entry which is preliminary data.</text>
</comment>
<accession>A0A953NAM0</accession>
<dbReference type="Pfam" id="PF09335">
    <property type="entry name" value="VTT_dom"/>
    <property type="match status" value="1"/>
</dbReference>